<dbReference type="Pfam" id="PF13560">
    <property type="entry name" value="HTH_31"/>
    <property type="match status" value="1"/>
</dbReference>
<evidence type="ECO:0000313" key="2">
    <source>
        <dbReference type="EMBL" id="SEQ89537.1"/>
    </source>
</evidence>
<sequence>MPKTLGDKRHDALVAYIKTCRLAAGLNQAEVAQRLGVYQSHVARIESGQRRIDVIELIRLGEALGFDPAEAVRNLSELKA</sequence>
<name>A0A1H9JRR7_9RHOB</name>
<organism evidence="2 3">
    <name type="scientific">Thalassovita taeanensis</name>
    <dbReference type="NCBI Taxonomy" id="657014"/>
    <lineage>
        <taxon>Bacteria</taxon>
        <taxon>Pseudomonadati</taxon>
        <taxon>Pseudomonadota</taxon>
        <taxon>Alphaproteobacteria</taxon>
        <taxon>Rhodobacterales</taxon>
        <taxon>Roseobacteraceae</taxon>
        <taxon>Thalassovita</taxon>
    </lineage>
</organism>
<dbReference type="EMBL" id="FOEP01000016">
    <property type="protein sequence ID" value="SEQ89537.1"/>
    <property type="molecule type" value="Genomic_DNA"/>
</dbReference>
<dbReference type="GO" id="GO:0003677">
    <property type="term" value="F:DNA binding"/>
    <property type="evidence" value="ECO:0007669"/>
    <property type="project" value="InterPro"/>
</dbReference>
<dbReference type="AlphaFoldDB" id="A0A1H9JRR7"/>
<dbReference type="RefSeq" id="WP_090270951.1">
    <property type="nucleotide sequence ID" value="NZ_FOEP01000016.1"/>
</dbReference>
<dbReference type="PROSITE" id="PS50943">
    <property type="entry name" value="HTH_CROC1"/>
    <property type="match status" value="1"/>
</dbReference>
<dbReference type="OrthoDB" id="9803379at2"/>
<evidence type="ECO:0000259" key="1">
    <source>
        <dbReference type="PROSITE" id="PS50943"/>
    </source>
</evidence>
<reference evidence="2 3" key="1">
    <citation type="submission" date="2016-10" db="EMBL/GenBank/DDBJ databases">
        <authorList>
            <person name="de Groot N.N."/>
        </authorList>
    </citation>
    <scope>NUCLEOTIDE SEQUENCE [LARGE SCALE GENOMIC DNA]</scope>
    <source>
        <strain evidence="2 3">DSM 22007</strain>
    </source>
</reference>
<dbReference type="Gene3D" id="1.10.260.40">
    <property type="entry name" value="lambda repressor-like DNA-binding domains"/>
    <property type="match status" value="1"/>
</dbReference>
<dbReference type="CDD" id="cd00093">
    <property type="entry name" value="HTH_XRE"/>
    <property type="match status" value="1"/>
</dbReference>
<dbReference type="InterPro" id="IPR010982">
    <property type="entry name" value="Lambda_DNA-bd_dom_sf"/>
</dbReference>
<dbReference type="STRING" id="657014.SAMN04488092_1161"/>
<accession>A0A1H9JRR7</accession>
<dbReference type="SMART" id="SM00530">
    <property type="entry name" value="HTH_XRE"/>
    <property type="match status" value="1"/>
</dbReference>
<dbReference type="InterPro" id="IPR001387">
    <property type="entry name" value="Cro/C1-type_HTH"/>
</dbReference>
<dbReference type="Proteomes" id="UP000198634">
    <property type="component" value="Unassembled WGS sequence"/>
</dbReference>
<protein>
    <submittedName>
        <fullName evidence="2">Helix-turn-helix</fullName>
    </submittedName>
</protein>
<evidence type="ECO:0000313" key="3">
    <source>
        <dbReference type="Proteomes" id="UP000198634"/>
    </source>
</evidence>
<feature type="domain" description="HTH cro/C1-type" evidence="1">
    <location>
        <begin position="17"/>
        <end position="71"/>
    </location>
</feature>
<dbReference type="SUPFAM" id="SSF47413">
    <property type="entry name" value="lambda repressor-like DNA-binding domains"/>
    <property type="match status" value="1"/>
</dbReference>
<keyword evidence="3" id="KW-1185">Reference proteome</keyword>
<proteinExistence type="predicted"/>
<gene>
    <name evidence="2" type="ORF">SAMN04488092_1161</name>
</gene>